<dbReference type="GO" id="GO:0016491">
    <property type="term" value="F:oxidoreductase activity"/>
    <property type="evidence" value="ECO:0007669"/>
    <property type="project" value="UniProtKB-KW"/>
</dbReference>
<evidence type="ECO:0000256" key="14">
    <source>
        <dbReference type="ARBA" id="ARBA00047816"/>
    </source>
</evidence>
<feature type="transmembrane region" description="Helical" evidence="16">
    <location>
        <begin position="45"/>
        <end position="66"/>
    </location>
</feature>
<dbReference type="PROSITE" id="PS50855">
    <property type="entry name" value="COX1"/>
    <property type="match status" value="1"/>
</dbReference>
<keyword evidence="20" id="KW-1185">Reference proteome</keyword>
<dbReference type="EMBL" id="VZDO01000001">
    <property type="protein sequence ID" value="KAB0682970.1"/>
    <property type="molecule type" value="Genomic_DNA"/>
</dbReference>
<comment type="catalytic activity">
    <reaction evidence="14 16">
        <text>4 Fe(II)-[cytochrome c] + O2 + 8 H(+)(in) = 4 Fe(III)-[cytochrome c] + 2 H2O + 4 H(+)(out)</text>
        <dbReference type="Rhea" id="RHEA:11436"/>
        <dbReference type="Rhea" id="RHEA-COMP:10350"/>
        <dbReference type="Rhea" id="RHEA-COMP:14399"/>
        <dbReference type="ChEBI" id="CHEBI:15377"/>
        <dbReference type="ChEBI" id="CHEBI:15378"/>
        <dbReference type="ChEBI" id="CHEBI:15379"/>
        <dbReference type="ChEBI" id="CHEBI:29033"/>
        <dbReference type="ChEBI" id="CHEBI:29034"/>
        <dbReference type="EC" id="7.1.1.9"/>
    </reaction>
</comment>
<evidence type="ECO:0000256" key="11">
    <source>
        <dbReference type="ARBA" id="ARBA00023004"/>
    </source>
</evidence>
<evidence type="ECO:0000256" key="13">
    <source>
        <dbReference type="ARBA" id="ARBA00023136"/>
    </source>
</evidence>
<comment type="caution">
    <text evidence="19">The sequence shown here is derived from an EMBL/GenBank/DDBJ whole genome shotgun (WGS) entry which is preliminary data.</text>
</comment>
<dbReference type="InterPro" id="IPR023615">
    <property type="entry name" value="Cyt_c_Oxase_su1_BS"/>
</dbReference>
<dbReference type="GO" id="GO:0015990">
    <property type="term" value="P:electron transport coupled proton transport"/>
    <property type="evidence" value="ECO:0007669"/>
    <property type="project" value="InterPro"/>
</dbReference>
<dbReference type="Pfam" id="PF00115">
    <property type="entry name" value="COX1"/>
    <property type="match status" value="1"/>
</dbReference>
<feature type="transmembrane region" description="Helical" evidence="16">
    <location>
        <begin position="325"/>
        <end position="343"/>
    </location>
</feature>
<keyword evidence="13 16" id="KW-0472">Membrane</keyword>
<dbReference type="GO" id="GO:0022904">
    <property type="term" value="P:respiratory electron transport chain"/>
    <property type="evidence" value="ECO:0007669"/>
    <property type="project" value="TreeGrafter"/>
</dbReference>
<sequence length="568" mass="63472">MTDATAFHPASRRGPLGEARPGESYLSAGQTLRSWLLTQDHKRIALLYFGAITFFFFVGGAAATLMRLELISPEGRFFSNDSYNRLFTLHGVVMVWFFLVPSIPTTFGNFLLPLMIGAKDLAFPKLNLFSWYLNILGGLFVLACLILGGVDTGWTFYAPFSSLFSNGYVVLAAMAVFMSGFSTIATGVNFIVTVHVLRAPGMTWMRLPLFVWTMYATSLVIVLATPVLAIALLLIMAERLFGLPIFDPANGGDPVLFQHLFWFYSHPAVYIMILPAFGVISELISCFARRRVFGYTAMVYAILSIAVVGFFVWGHHMFVAGMSPVAAIVFSFLSFVVAVPSAIKVFNWTFTLYRGQVYFEAPMLYALGFIGLFVIGGLSGLFTASLPIDVHVTDSYFVVAHFHYIMVGGAVSAFFGALHFWWPKITGRMAPDGWARFSAILMYFGFNFTFFPQFLMGYLGMNRRYHHYAPEFQIYHVTSSAGAAVLAAAYLLPMFYLTWSLRYGQRAEPNPWGATGLEWQTSSPPPKENFERQPIVREKAYVYHPEETAPLQEAPDRRSPHRPQGLGS</sequence>
<keyword evidence="5 15" id="KW-0679">Respiratory chain</keyword>
<accession>A0A7V7PTE2</accession>
<feature type="transmembrane region" description="Helical" evidence="16">
    <location>
        <begin position="474"/>
        <end position="497"/>
    </location>
</feature>
<comment type="pathway">
    <text evidence="2 16">Energy metabolism; oxidative phosphorylation.</text>
</comment>
<evidence type="ECO:0000256" key="9">
    <source>
        <dbReference type="ARBA" id="ARBA00022982"/>
    </source>
</evidence>
<evidence type="ECO:0000256" key="15">
    <source>
        <dbReference type="RuleBase" id="RU000370"/>
    </source>
</evidence>
<gene>
    <name evidence="19" type="primary">ctaD</name>
    <name evidence="19" type="ORF">F6X38_02520</name>
</gene>
<dbReference type="EC" id="7.1.1.9" evidence="16"/>
<evidence type="ECO:0000256" key="4">
    <source>
        <dbReference type="ARBA" id="ARBA00022617"/>
    </source>
</evidence>
<dbReference type="NCBIfam" id="TIGR02891">
    <property type="entry name" value="CtaD_CoxA"/>
    <property type="match status" value="1"/>
</dbReference>
<organism evidence="19 20">
    <name type="scientific">Plantimonas leprariae</name>
    <dbReference type="NCBI Taxonomy" id="2615207"/>
    <lineage>
        <taxon>Bacteria</taxon>
        <taxon>Pseudomonadati</taxon>
        <taxon>Pseudomonadota</taxon>
        <taxon>Alphaproteobacteria</taxon>
        <taxon>Hyphomicrobiales</taxon>
        <taxon>Aurantimonadaceae</taxon>
        <taxon>Plantimonas</taxon>
    </lineage>
</organism>
<dbReference type="GO" id="GO:0046872">
    <property type="term" value="F:metal ion binding"/>
    <property type="evidence" value="ECO:0007669"/>
    <property type="project" value="UniProtKB-KW"/>
</dbReference>
<feature type="transmembrane region" description="Helical" evidence="16">
    <location>
        <begin position="402"/>
        <end position="422"/>
    </location>
</feature>
<evidence type="ECO:0000256" key="8">
    <source>
        <dbReference type="ARBA" id="ARBA00022967"/>
    </source>
</evidence>
<evidence type="ECO:0000313" key="20">
    <source>
        <dbReference type="Proteomes" id="UP000432089"/>
    </source>
</evidence>
<feature type="transmembrane region" description="Helical" evidence="16">
    <location>
        <begin position="128"/>
        <end position="148"/>
    </location>
</feature>
<name>A0A7V7PTE2_9HYPH</name>
<dbReference type="GO" id="GO:0006119">
    <property type="term" value="P:oxidative phosphorylation"/>
    <property type="evidence" value="ECO:0007669"/>
    <property type="project" value="UniProtKB-UniPathway"/>
</dbReference>
<dbReference type="InterPro" id="IPR023616">
    <property type="entry name" value="Cyt_c_oxase-like_su1_dom"/>
</dbReference>
<feature type="transmembrane region" description="Helical" evidence="16">
    <location>
        <begin position="256"/>
        <end position="280"/>
    </location>
</feature>
<keyword evidence="7 16" id="KW-0479">Metal-binding</keyword>
<evidence type="ECO:0000256" key="6">
    <source>
        <dbReference type="ARBA" id="ARBA00022692"/>
    </source>
</evidence>
<feature type="transmembrane region" description="Helical" evidence="16">
    <location>
        <begin position="434"/>
        <end position="454"/>
    </location>
</feature>
<keyword evidence="16" id="KW-1003">Cell membrane</keyword>
<comment type="subcellular location">
    <subcellularLocation>
        <location evidence="16">Cell membrane</location>
        <topology evidence="16">Multi-pass membrane protein</topology>
    </subcellularLocation>
    <subcellularLocation>
        <location evidence="1">Membrane</location>
        <topology evidence="1">Multi-pass membrane protein</topology>
    </subcellularLocation>
</comment>
<dbReference type="GO" id="GO:0004129">
    <property type="term" value="F:cytochrome-c oxidase activity"/>
    <property type="evidence" value="ECO:0007669"/>
    <property type="project" value="UniProtKB-EC"/>
</dbReference>
<feature type="region of interest" description="Disordered" evidence="17">
    <location>
        <begin position="547"/>
        <end position="568"/>
    </location>
</feature>
<keyword evidence="10 16" id="KW-1133">Transmembrane helix</keyword>
<dbReference type="RefSeq" id="WP_150967943.1">
    <property type="nucleotide sequence ID" value="NZ_VZDO01000001.1"/>
</dbReference>
<dbReference type="Proteomes" id="UP000432089">
    <property type="component" value="Unassembled WGS sequence"/>
</dbReference>
<dbReference type="InterPro" id="IPR014241">
    <property type="entry name" value="Cyt_c_oxidase_su1_bac"/>
</dbReference>
<evidence type="ECO:0000256" key="3">
    <source>
        <dbReference type="ARBA" id="ARBA00022448"/>
    </source>
</evidence>
<evidence type="ECO:0000259" key="18">
    <source>
        <dbReference type="PROSITE" id="PS50855"/>
    </source>
</evidence>
<dbReference type="PANTHER" id="PTHR10422">
    <property type="entry name" value="CYTOCHROME C OXIDASE SUBUNIT 1"/>
    <property type="match status" value="1"/>
</dbReference>
<keyword evidence="11 16" id="KW-0408">Iron</keyword>
<feature type="domain" description="Cytochrome oxidase subunit I profile" evidence="18">
    <location>
        <begin position="35"/>
        <end position="537"/>
    </location>
</feature>
<evidence type="ECO:0000256" key="5">
    <source>
        <dbReference type="ARBA" id="ARBA00022660"/>
    </source>
</evidence>
<evidence type="ECO:0000256" key="12">
    <source>
        <dbReference type="ARBA" id="ARBA00023008"/>
    </source>
</evidence>
<dbReference type="InterPro" id="IPR000883">
    <property type="entry name" value="Cyt_C_Oxase_1"/>
</dbReference>
<keyword evidence="19" id="KW-0560">Oxidoreductase</keyword>
<keyword evidence="12 16" id="KW-0186">Copper</keyword>
<comment type="function">
    <text evidence="16">Cytochrome c oxidase is the component of the respiratory chain that catalyzes the reduction of oxygen to water. Subunits 1-3 form the functional core of the enzyme complex. CO I is the catalytic subunit of the enzyme. Electrons originating in cytochrome c are transferred via the copper A center of subunit 2 and heme A of subunit 1 to the bimetallic center formed by heme A3 and copper B.</text>
</comment>
<evidence type="ECO:0000256" key="2">
    <source>
        <dbReference type="ARBA" id="ARBA00004673"/>
    </source>
</evidence>
<evidence type="ECO:0000313" key="19">
    <source>
        <dbReference type="EMBL" id="KAB0682970.1"/>
    </source>
</evidence>
<proteinExistence type="inferred from homology"/>
<dbReference type="PANTHER" id="PTHR10422:SF18">
    <property type="entry name" value="CYTOCHROME C OXIDASE SUBUNIT 1"/>
    <property type="match status" value="1"/>
</dbReference>
<dbReference type="SUPFAM" id="SSF81442">
    <property type="entry name" value="Cytochrome c oxidase subunit I-like"/>
    <property type="match status" value="1"/>
</dbReference>
<evidence type="ECO:0000256" key="1">
    <source>
        <dbReference type="ARBA" id="ARBA00004141"/>
    </source>
</evidence>
<keyword evidence="6 15" id="KW-0812">Transmembrane</keyword>
<comment type="similarity">
    <text evidence="15">Belongs to the heme-copper respiratory oxidase family.</text>
</comment>
<dbReference type="PROSITE" id="PS00077">
    <property type="entry name" value="COX1_CUB"/>
    <property type="match status" value="1"/>
</dbReference>
<dbReference type="GO" id="GO:0020037">
    <property type="term" value="F:heme binding"/>
    <property type="evidence" value="ECO:0007669"/>
    <property type="project" value="InterPro"/>
</dbReference>
<keyword evidence="4 15" id="KW-0349">Heme</keyword>
<dbReference type="Gene3D" id="1.20.210.10">
    <property type="entry name" value="Cytochrome c oxidase-like, subunit I domain"/>
    <property type="match status" value="1"/>
</dbReference>
<keyword evidence="8" id="KW-1278">Translocase</keyword>
<dbReference type="UniPathway" id="UPA00705"/>
<feature type="transmembrane region" description="Helical" evidence="16">
    <location>
        <begin position="168"/>
        <end position="197"/>
    </location>
</feature>
<evidence type="ECO:0000256" key="16">
    <source>
        <dbReference type="RuleBase" id="RU363061"/>
    </source>
</evidence>
<feature type="region of interest" description="Disordered" evidence="17">
    <location>
        <begin position="1"/>
        <end position="22"/>
    </location>
</feature>
<feature type="transmembrane region" description="Helical" evidence="16">
    <location>
        <begin position="364"/>
        <end position="382"/>
    </location>
</feature>
<dbReference type="GO" id="GO:0005886">
    <property type="term" value="C:plasma membrane"/>
    <property type="evidence" value="ECO:0007669"/>
    <property type="project" value="UniProtKB-SubCell"/>
</dbReference>
<protein>
    <recommendedName>
        <fullName evidence="16">Cytochrome c oxidase subunit 1</fullName>
        <ecNumber evidence="16">7.1.1.9</ecNumber>
    </recommendedName>
</protein>
<evidence type="ECO:0000256" key="7">
    <source>
        <dbReference type="ARBA" id="ARBA00022723"/>
    </source>
</evidence>
<keyword evidence="3 15" id="KW-0813">Transport</keyword>
<feature type="transmembrane region" description="Helical" evidence="16">
    <location>
        <begin position="292"/>
        <end position="313"/>
    </location>
</feature>
<feature type="transmembrane region" description="Helical" evidence="16">
    <location>
        <begin position="209"/>
        <end position="236"/>
    </location>
</feature>
<reference evidence="19 20" key="1">
    <citation type="submission" date="2019-09" db="EMBL/GenBank/DDBJ databases">
        <title>YIM 132180 draft genome.</title>
        <authorList>
            <person name="Zhang K."/>
        </authorList>
    </citation>
    <scope>NUCLEOTIDE SEQUENCE [LARGE SCALE GENOMIC DNA]</scope>
    <source>
        <strain evidence="19 20">YIM 132180</strain>
    </source>
</reference>
<dbReference type="InterPro" id="IPR036927">
    <property type="entry name" value="Cyt_c_oxase-like_su1_sf"/>
</dbReference>
<dbReference type="AlphaFoldDB" id="A0A7V7PTE2"/>
<evidence type="ECO:0000256" key="10">
    <source>
        <dbReference type="ARBA" id="ARBA00022989"/>
    </source>
</evidence>
<feature type="transmembrane region" description="Helical" evidence="16">
    <location>
        <begin position="86"/>
        <end position="116"/>
    </location>
</feature>
<evidence type="ECO:0000256" key="17">
    <source>
        <dbReference type="SAM" id="MobiDB-lite"/>
    </source>
</evidence>
<keyword evidence="9 15" id="KW-0249">Electron transport</keyword>
<dbReference type="PRINTS" id="PR01165">
    <property type="entry name" value="CYCOXIDASEI"/>
</dbReference>